<evidence type="ECO:0000313" key="3">
    <source>
        <dbReference type="EMBL" id="CNE70595.1"/>
    </source>
</evidence>
<feature type="domain" description="Tyr recombinase" evidence="2">
    <location>
        <begin position="244"/>
        <end position="430"/>
    </location>
</feature>
<reference evidence="3 4" key="1">
    <citation type="submission" date="2015-03" db="EMBL/GenBank/DDBJ databases">
        <authorList>
            <consortium name="Pathogen Informatics"/>
            <person name="Murphy D."/>
        </authorList>
    </citation>
    <scope>NUCLEOTIDE SEQUENCE [LARGE SCALE GENOMIC DNA]</scope>
    <source>
        <strain evidence="3 4">IP05342</strain>
    </source>
</reference>
<dbReference type="EMBL" id="CPXJ01000100">
    <property type="protein sequence ID" value="CNE70595.1"/>
    <property type="molecule type" value="Genomic_DNA"/>
</dbReference>
<dbReference type="RefSeq" id="WP_313959209.1">
    <property type="nucleotide sequence ID" value="NZ_CPXJ01000100.1"/>
</dbReference>
<comment type="caution">
    <text evidence="3">The sequence shown here is derived from an EMBL/GenBank/DDBJ whole genome shotgun (WGS) entry which is preliminary data.</text>
</comment>
<dbReference type="InterPro" id="IPR002104">
    <property type="entry name" value="Integrase_catalytic"/>
</dbReference>
<gene>
    <name evidence="3" type="ORF">ERS137959_04481</name>
</gene>
<name>A0ABP1YFP2_YEREN</name>
<organism evidence="3 4">
    <name type="scientific">Yersinia enterocolitica</name>
    <dbReference type="NCBI Taxonomy" id="630"/>
    <lineage>
        <taxon>Bacteria</taxon>
        <taxon>Pseudomonadati</taxon>
        <taxon>Pseudomonadota</taxon>
        <taxon>Gammaproteobacteria</taxon>
        <taxon>Enterobacterales</taxon>
        <taxon>Yersiniaceae</taxon>
        <taxon>Yersinia</taxon>
    </lineage>
</organism>
<dbReference type="Pfam" id="PF00589">
    <property type="entry name" value="Phage_integrase"/>
    <property type="match status" value="1"/>
</dbReference>
<accession>A0ABP1YFP2</accession>
<dbReference type="Gene3D" id="1.10.443.10">
    <property type="entry name" value="Intergrase catalytic core"/>
    <property type="match status" value="1"/>
</dbReference>
<evidence type="ECO:0000256" key="1">
    <source>
        <dbReference type="ARBA" id="ARBA00023172"/>
    </source>
</evidence>
<keyword evidence="4" id="KW-1185">Reference proteome</keyword>
<dbReference type="Proteomes" id="UP000041601">
    <property type="component" value="Unassembled WGS sequence"/>
</dbReference>
<dbReference type="SUPFAM" id="SSF56349">
    <property type="entry name" value="DNA breaking-rejoining enzymes"/>
    <property type="match status" value="1"/>
</dbReference>
<evidence type="ECO:0000313" key="4">
    <source>
        <dbReference type="Proteomes" id="UP000041601"/>
    </source>
</evidence>
<proteinExistence type="predicted"/>
<keyword evidence="1" id="KW-0233">DNA recombination</keyword>
<sequence length="437" mass="49470">MRNIRVISQPPKHTTFRGDNLYINFRLPSGKFFRQTLGTDSKKQCSLLMAALAPLVPLVQVGALSTEEFRQHVETVRASQHRGYGSIVRLQQPDSVIAQMGDKIDGSVKEKTGLTLIDAWTGYKNDKGKNWTKLINDANERFMQVMFLVLGEKRLVNSIEKDDIRSVMSVVSNLPVRSRSPYNKMTLKALTKIKNVPECDLVGVEFICKHLKIYRSLFKTYLTEEKDILNKSPTDGIKAPPSSNRYGAYSIAEMKLWVNYAVNLPNGWLKWTLLLFAYTGARRSEIATLKKSQIKFDADANCHYLLISEGGGKTDNAIRQVPINQHLIDLGFLDYTSSIEGSLFPDVFTDNNKITKVITSLRSELGIPFLDDYGNRRILHSFRHTLITTASGWVSNVTHLQQVVGHEKTGTGLTQRYLHTFPLNTVAYVIQKLNWLE</sequence>
<evidence type="ECO:0000259" key="2">
    <source>
        <dbReference type="PROSITE" id="PS51898"/>
    </source>
</evidence>
<dbReference type="PROSITE" id="PS51898">
    <property type="entry name" value="TYR_RECOMBINASE"/>
    <property type="match status" value="1"/>
</dbReference>
<dbReference type="InterPro" id="IPR013762">
    <property type="entry name" value="Integrase-like_cat_sf"/>
</dbReference>
<protein>
    <submittedName>
        <fullName evidence="3">Integrase</fullName>
    </submittedName>
</protein>
<dbReference type="InterPro" id="IPR011010">
    <property type="entry name" value="DNA_brk_join_enz"/>
</dbReference>